<dbReference type="Pfam" id="PF05163">
    <property type="entry name" value="DinB"/>
    <property type="match status" value="1"/>
</dbReference>
<dbReference type="Gene3D" id="1.20.120.450">
    <property type="entry name" value="dinb family like domain"/>
    <property type="match status" value="1"/>
</dbReference>
<dbReference type="EMBL" id="JBFWIC010000005">
    <property type="protein sequence ID" value="MEZ0474159.1"/>
    <property type="molecule type" value="Genomic_DNA"/>
</dbReference>
<gene>
    <name evidence="3" type="ORF">AB6713_05950</name>
</gene>
<proteinExistence type="inferred from homology"/>
<evidence type="ECO:0000313" key="4">
    <source>
        <dbReference type="Proteomes" id="UP001566331"/>
    </source>
</evidence>
<comment type="caution">
    <text evidence="3">The sequence shown here is derived from an EMBL/GenBank/DDBJ whole genome shotgun (WGS) entry which is preliminary data.</text>
</comment>
<evidence type="ECO:0000256" key="1">
    <source>
        <dbReference type="ARBA" id="ARBA00008635"/>
    </source>
</evidence>
<dbReference type="RefSeq" id="WP_370564154.1">
    <property type="nucleotide sequence ID" value="NZ_JBFWIB010000006.1"/>
</dbReference>
<dbReference type="InterPro" id="IPR034660">
    <property type="entry name" value="DinB/YfiT-like"/>
</dbReference>
<dbReference type="InterPro" id="IPR007837">
    <property type="entry name" value="DinB"/>
</dbReference>
<reference evidence="3 4" key="1">
    <citation type="submission" date="2024-07" db="EMBL/GenBank/DDBJ databases">
        <title>Luteimonas salilacus sp. nov., isolated from the shore soil of Salt Lake in Tibet of China.</title>
        <authorList>
            <person name="Zhang X."/>
            <person name="Li A."/>
        </authorList>
    </citation>
    <scope>NUCLEOTIDE SEQUENCE [LARGE SCALE GENOMIC DNA]</scope>
    <source>
        <strain evidence="3 4">B3-2-R+30</strain>
    </source>
</reference>
<evidence type="ECO:0000313" key="3">
    <source>
        <dbReference type="EMBL" id="MEZ0474159.1"/>
    </source>
</evidence>
<name>A0ABV4HN52_9GAMM</name>
<dbReference type="SUPFAM" id="SSF109854">
    <property type="entry name" value="DinB/YfiT-like putative metalloenzymes"/>
    <property type="match status" value="1"/>
</dbReference>
<accession>A0ABV4HN52</accession>
<organism evidence="3 4">
    <name type="scientific">Luteimonas salinilitoris</name>
    <dbReference type="NCBI Taxonomy" id="3237697"/>
    <lineage>
        <taxon>Bacteria</taxon>
        <taxon>Pseudomonadati</taxon>
        <taxon>Pseudomonadota</taxon>
        <taxon>Gammaproteobacteria</taxon>
        <taxon>Lysobacterales</taxon>
        <taxon>Lysobacteraceae</taxon>
        <taxon>Luteimonas</taxon>
    </lineage>
</organism>
<sequence length="188" mass="20780">MCRAAHVALMARYNTWMNTRLYAAADGLPAAELARDRGAFFGSLLGTLNHLAVADTIWLKRFAADPDAHAALEPVRALPMPEALDAVPFPEFARLSERRRMLDAVIERWTASLDEADLVRPLHYRNARGQAFERETFGLLMHLFNHQTHHRGQATTLLSQAGIDMGVTDLLALLPDLGAPADTGVHPH</sequence>
<keyword evidence="4" id="KW-1185">Reference proteome</keyword>
<comment type="similarity">
    <text evidence="1">Belongs to the DinB family.</text>
</comment>
<evidence type="ECO:0000256" key="2">
    <source>
        <dbReference type="ARBA" id="ARBA00022723"/>
    </source>
</evidence>
<protein>
    <submittedName>
        <fullName evidence="3">DinB family protein</fullName>
    </submittedName>
</protein>
<keyword evidence="2" id="KW-0479">Metal-binding</keyword>
<dbReference type="PANTHER" id="PTHR37302">
    <property type="entry name" value="SLR1116 PROTEIN"/>
    <property type="match status" value="1"/>
</dbReference>
<dbReference type="PANTHER" id="PTHR37302:SF1">
    <property type="entry name" value="PROTEIN DINB"/>
    <property type="match status" value="1"/>
</dbReference>
<dbReference type="Proteomes" id="UP001566331">
    <property type="component" value="Unassembled WGS sequence"/>
</dbReference>